<evidence type="ECO:0000313" key="4">
    <source>
        <dbReference type="EMBL" id="EFF41871.1"/>
    </source>
</evidence>
<dbReference type="Gene3D" id="1.50.10.100">
    <property type="entry name" value="Chondroitin AC/alginate lyase"/>
    <property type="match status" value="1"/>
</dbReference>
<dbReference type="STRING" id="747682.MALL_0107"/>
<dbReference type="AlphaFoldDB" id="D4XUV3"/>
<feature type="signal peptide" evidence="3">
    <location>
        <begin position="1"/>
        <end position="24"/>
    </location>
</feature>
<sequence>MKNKFKKMSLIISAPLALFPIIIASCENTSSKNGSGNDWSIPSNKPGNEKNLVLSEKVDNKTVNDYFNNVTLLSNKHKNIDSWINGFNKIFNNQDYQFSFNRTSKDEAVDVSKYAQISGEKVNNQVLNKYLKFSDFNFPQSVGIDLKAKKENNKISILFSLYNPIAKTNKLTEKTLSFDFTETKITYEDLIEPVKLNLELLNSSKDLKNNESTKASYVKLETEVNNAKKLLDSKSSDSVNISKSLENMQTALDALNNSIKTFKQSDVFAELKLLVSQIKNKYTLFDQNNSIKAIKAKNDELKTNVANAEIFINTKQFDESKNTKFLSDLNSKLTELDTLNNGVEGKLDEFIKNLGSKLNYKNDNLETVDLSKVLSSDFILKETDKVEDLSYTLTVAPNYAYGKILISGQAKYGKFSKDIIPFGSTEQFKKNNFLNDWYIKQNFSDLNNVKNGTWSKTTFDSEKKIADELLTNIKKYLTNNELKANLTSVWIMSQLLIKDKEESKALKNVKENFLNSKSSKLEFIQNASRWYDFRRLFRVYSYANFNPTGKKDSSLDSYRNDETKKIIKDWLNDLISNYYNSKTTEDSGKWALFEFYAPFKFIELHLLINDFLDKEFNDKFFKAINRFAPSVSKYGLVEGGTSKISNRYIDNFLYVQYTFLVRNYTNLFLGDLTKSLQDATDYSDYLKNNDFTLLFKNKSNVQQFQKDIDKIRLFNNMYTELAKDTNKSDLGIFKKVDLTKLLNWFKTEYLAKEISFEKLNAVKGEELMKNLGIIYRLLTINTKYSTMFLNELKNGILKGKNESDFKNLSKINFGFVMNDWKNIFLKK</sequence>
<feature type="compositionally biased region" description="Polar residues" evidence="2">
    <location>
        <begin position="30"/>
        <end position="46"/>
    </location>
</feature>
<protein>
    <recommendedName>
        <fullName evidence="6">Lipoprotein</fullName>
    </recommendedName>
</protein>
<accession>D4XUV3</accession>
<keyword evidence="5" id="KW-1185">Reference proteome</keyword>
<name>D4XUV3_9BACT</name>
<dbReference type="EMBL" id="ADNC01000002">
    <property type="protein sequence ID" value="EFF41871.1"/>
    <property type="molecule type" value="Genomic_DNA"/>
</dbReference>
<dbReference type="RefSeq" id="WP_005683157.1">
    <property type="nucleotide sequence ID" value="NZ_ADNC01000002.1"/>
</dbReference>
<comment type="caution">
    <text evidence="4">The sequence shown here is derived from an EMBL/GenBank/DDBJ whole genome shotgun (WGS) entry which is preliminary data.</text>
</comment>
<evidence type="ECO:0000256" key="1">
    <source>
        <dbReference type="SAM" id="Coils"/>
    </source>
</evidence>
<dbReference type="Proteomes" id="UP000004757">
    <property type="component" value="Unassembled WGS sequence"/>
</dbReference>
<keyword evidence="1" id="KW-0175">Coiled coil</keyword>
<organism evidence="4 5">
    <name type="scientific">Mycoplasmopsis alligatoris A21JP2</name>
    <dbReference type="NCBI Taxonomy" id="747682"/>
    <lineage>
        <taxon>Bacteria</taxon>
        <taxon>Bacillati</taxon>
        <taxon>Mycoplasmatota</taxon>
        <taxon>Mycoplasmoidales</taxon>
        <taxon>Metamycoplasmataceae</taxon>
        <taxon>Mycoplasmopsis</taxon>
    </lineage>
</organism>
<gene>
    <name evidence="4" type="ORF">MALL_0107</name>
</gene>
<dbReference type="InterPro" id="IPR008929">
    <property type="entry name" value="Chondroitin_lyas"/>
</dbReference>
<keyword evidence="3" id="KW-0732">Signal</keyword>
<feature type="region of interest" description="Disordered" evidence="2">
    <location>
        <begin position="30"/>
        <end position="50"/>
    </location>
</feature>
<dbReference type="OrthoDB" id="9787585at2"/>
<reference evidence="4 5" key="1">
    <citation type="submission" date="2010-03" db="EMBL/GenBank/DDBJ databases">
        <authorList>
            <person name="Glass J.I."/>
            <person name="Benders G.A."/>
            <person name="Durkin A.S."/>
            <person name="Farmerie W.G."/>
            <person name="Hlavinka K."/>
            <person name="Hostetler J."/>
            <person name="Jackson J."/>
            <person name="May M.A."/>
            <person name="Miller R.H."/>
            <person name="Paralanov V."/>
            <person name="Radune D."/>
            <person name="Szczypinski B."/>
            <person name="Brown D.R."/>
        </authorList>
    </citation>
    <scope>NUCLEOTIDE SEQUENCE [LARGE SCALE GENOMIC DNA]</scope>
    <source>
        <strain evidence="4 5">A21JP2</strain>
    </source>
</reference>
<feature type="chain" id="PRO_5003067810" description="Lipoprotein" evidence="3">
    <location>
        <begin position="25"/>
        <end position="827"/>
    </location>
</feature>
<dbReference type="PROSITE" id="PS51257">
    <property type="entry name" value="PROKAR_LIPOPROTEIN"/>
    <property type="match status" value="1"/>
</dbReference>
<evidence type="ECO:0000256" key="3">
    <source>
        <dbReference type="SAM" id="SignalP"/>
    </source>
</evidence>
<proteinExistence type="predicted"/>
<feature type="coiled-coil region" evidence="1">
    <location>
        <begin position="210"/>
        <end position="265"/>
    </location>
</feature>
<evidence type="ECO:0000313" key="5">
    <source>
        <dbReference type="Proteomes" id="UP000004757"/>
    </source>
</evidence>
<evidence type="ECO:0008006" key="6">
    <source>
        <dbReference type="Google" id="ProtNLM"/>
    </source>
</evidence>
<evidence type="ECO:0000256" key="2">
    <source>
        <dbReference type="SAM" id="MobiDB-lite"/>
    </source>
</evidence>
<dbReference type="SUPFAM" id="SSF48230">
    <property type="entry name" value="Chondroitin AC/alginate lyase"/>
    <property type="match status" value="1"/>
</dbReference>